<evidence type="ECO:0000256" key="4">
    <source>
        <dbReference type="ARBA" id="ARBA00022801"/>
    </source>
</evidence>
<dbReference type="Pfam" id="PF01443">
    <property type="entry name" value="Viral_helicase1"/>
    <property type="match status" value="1"/>
</dbReference>
<dbReference type="InterPro" id="IPR027417">
    <property type="entry name" value="P-loop_NTPase"/>
</dbReference>
<evidence type="ECO:0000259" key="8">
    <source>
        <dbReference type="PROSITE" id="PS51743"/>
    </source>
</evidence>
<dbReference type="GO" id="GO:0006396">
    <property type="term" value="P:RNA processing"/>
    <property type="evidence" value="ECO:0007669"/>
    <property type="project" value="InterPro"/>
</dbReference>
<dbReference type="InterPro" id="IPR043502">
    <property type="entry name" value="DNA/RNA_pol_sf"/>
</dbReference>
<dbReference type="Pfam" id="PF00978">
    <property type="entry name" value="RdRP_2"/>
    <property type="match status" value="1"/>
</dbReference>
<dbReference type="InterPro" id="IPR002588">
    <property type="entry name" value="Alphavirus-like_MT_dom"/>
</dbReference>
<dbReference type="GO" id="GO:0008174">
    <property type="term" value="F:mRNA methyltransferase activity"/>
    <property type="evidence" value="ECO:0007669"/>
    <property type="project" value="UniProtKB-UniRule"/>
</dbReference>
<organism evidence="9">
    <name type="scientific">Crocidura lasiura astrovirus</name>
    <dbReference type="NCBI Taxonomy" id="3139461"/>
    <lineage>
        <taxon>Viruses</taxon>
        <taxon>Riboviria</taxon>
        <taxon>Orthornavirae</taxon>
        <taxon>Pisuviricota</taxon>
        <taxon>Stelpaviricetes</taxon>
        <taxon>Stellavirales</taxon>
        <taxon>Astroviridae</taxon>
    </lineage>
</organism>
<sequence length="1409" mass="158537">MFRDSKTNQQFLETQDNAYLMQQYKCALTIPMVTPAVFESLSRAYAPVLLKCKATRCARIPSEGHQIGQSHLIIADQYLTSFIENHNEFIEIGPNPANFVRRATGKINPHGCTLRSGRDQARYIIAAQSNEIRNYRPSSRQILAIQDNGISHQQLHRDVQSLASGIPTETFCTRGWENCNARSPIAISNHSLYDISFRSLAEGFHHHNTLLLRAYIHFPVEALDVQSWTNHELGYSFNTVKHEGEEHIRFFWIGDPAFAYSHKKNVWMKYLTTSGFDTPFGFSIVIEKTRRMGSQFELNISRTTAPDRLVARIPSAFTDLIRLPNFRVLASKGFCKRNFTEDPDNYIITDAYKIRKLLEFIDARTASGCTLETVKAYARTLISEIRLGGKVAEHRWNCSTIEFSDICISVYILSIYKRKLHGEIITSCMTHMDEIARTWSWVDKISAFFKEHQSDLPFGKKVHNHKINHVIAEDTTNIFHRVSVSFFDQHSSEDSIHEHGYDQTVFFDYSLAPLPEDDAIPAAPEPEVESAVASLVPTWAAELGFTTNCSNPSVGPDYMAEEQHDILVSECKQGAQKTDIRGLKICLEDAAKVLESKKPDHLFLENMFLLTGVPGAAKTADVINKIIPAATATGSPVLVLCPTAALANKYNPDLGSHGTALTIHSGLRALAKPGAKFSLVIVEEVFTLPVAYFNFIASYGRTLGIGDPNQIQHVDFSGLWANTMMMSHIAPSIPSFHKSKTYRMPQDMLALPIIKNAYPGIESHSKKQQSIQHVRPNFQQSNATTIVFTQDLKHQCEQVLKENAITAHECQGQTFSSVILHYGGTMGEFRLLQQSRNHLITALTRHTNMLYIRDNSPENVLTTFMNESSVFTHIAEEHNIEPGVLDVIEGGRPVAVEAEVTVEPTVFVRAKTTSYATAELIQRYHPLPPMREEVAVSKNDLPNPGGAKGVLRLNALGVEELSESKPKKIHRFPVPQNVKITKATYRLDLARTNLERLAHCTKNMKGHIAKKTGHRLAELVIDEFDWELPEQMKATCFLDAIEKMQARGQDLTNLTDSTNWTDHHANLVKSFLKTQQKPSGLKDPLEADKAGQGISAWTKTLNILMAPYVRMIEHVMINQTKGRIFVTSQKDDVSTMAMLEQDHIPGETYLCNDWTQFDSNQNDVSRYQYTELLKKVGCPDKLLHYWNLQSKSRKVACDSLTLQVVEKLDSGAPNTFSKNTALNAGVALDTTTNAEKMYFKGDDMFARGRDIRFDLEKMKKYGRDCGYRFKPEYGVSAEYISFIINQQGVAYDLVRIASKVLSRCYDNFDDYQHYQQAIRGSIGSIDQEALSNMCKVNALHYDGSTRTEATFDQIASFLTQFAHGKIPFSDTIQCEHIHLRVEGPRSSTQIPIKVSKRSAALGAVLSLLD</sequence>
<dbReference type="InterPro" id="IPR001788">
    <property type="entry name" value="RNA-dep_RNA_pol_alsuvir"/>
</dbReference>
<dbReference type="EMBL" id="PP272491">
    <property type="protein sequence ID" value="WZI33166.1"/>
    <property type="molecule type" value="Viral_cRNA"/>
</dbReference>
<dbReference type="InterPro" id="IPR027351">
    <property type="entry name" value="(+)RNA_virus_helicase_core_dom"/>
</dbReference>
<evidence type="ECO:0000256" key="3">
    <source>
        <dbReference type="ARBA" id="ARBA00022695"/>
    </source>
</evidence>
<dbReference type="PROSITE" id="PS50507">
    <property type="entry name" value="RDRP_SSRNA_POS"/>
    <property type="match status" value="1"/>
</dbReference>
<evidence type="ECO:0000256" key="5">
    <source>
        <dbReference type="ARBA" id="ARBA00022840"/>
    </source>
</evidence>
<proteinExistence type="predicted"/>
<feature type="domain" description="RdRp catalytic" evidence="7">
    <location>
        <begin position="1147"/>
        <end position="1256"/>
    </location>
</feature>
<keyword evidence="5" id="KW-0547">Nucleotide-binding</keyword>
<dbReference type="GO" id="GO:0003723">
    <property type="term" value="F:RNA binding"/>
    <property type="evidence" value="ECO:0007669"/>
    <property type="project" value="InterPro"/>
</dbReference>
<evidence type="ECO:0000259" key="7">
    <source>
        <dbReference type="PROSITE" id="PS50507"/>
    </source>
</evidence>
<dbReference type="GO" id="GO:0003968">
    <property type="term" value="F:RNA-directed RNA polymerase activity"/>
    <property type="evidence" value="ECO:0007669"/>
    <property type="project" value="UniProtKB-KW"/>
</dbReference>
<dbReference type="PROSITE" id="PS51743">
    <property type="entry name" value="ALPHAVIRUS_MT"/>
    <property type="match status" value="1"/>
</dbReference>
<name>A0AB38ZJN1_9VIRU</name>
<evidence type="ECO:0000256" key="1">
    <source>
        <dbReference type="ARBA" id="ARBA00022484"/>
    </source>
</evidence>
<keyword evidence="1" id="KW-0696">RNA-directed RNA polymerase</keyword>
<reference evidence="9" key="1">
    <citation type="journal article" date="2024" name="NPJ Biofilms Microbiomes">
        <title>Decoding the RNA viromes in shrew lungs along the eastern coast of China.</title>
        <authorList>
            <person name="Zhang J.T."/>
            <person name="Hu Z.Y."/>
            <person name="Tang F."/>
            <person name="Liu Y.T."/>
            <person name="Tan W.L."/>
            <person name="Ma X.F."/>
            <person name="Zhang Y.F."/>
            <person name="Si G.Q."/>
            <person name="Zhang L."/>
            <person name="Zhang M.Q."/>
            <person name="Peng C."/>
            <person name="Fu B.K."/>
            <person name="Fang L.Q."/>
            <person name="Zhang X.A."/>
            <person name="Liu W."/>
        </authorList>
    </citation>
    <scope>NUCLEOTIDE SEQUENCE</scope>
    <source>
        <strain evidence="9">Astro_6</strain>
    </source>
</reference>
<dbReference type="GO" id="GO:0005524">
    <property type="term" value="F:ATP binding"/>
    <property type="evidence" value="ECO:0007669"/>
    <property type="project" value="UniProtKB-KW"/>
</dbReference>
<keyword evidence="2" id="KW-0808">Transferase</keyword>
<evidence type="ECO:0000256" key="2">
    <source>
        <dbReference type="ARBA" id="ARBA00022679"/>
    </source>
</evidence>
<dbReference type="SUPFAM" id="SSF56672">
    <property type="entry name" value="DNA/RNA polymerases"/>
    <property type="match status" value="1"/>
</dbReference>
<keyword evidence="4" id="KW-0378">Hydrolase</keyword>
<keyword evidence="6" id="KW-0693">Viral RNA replication</keyword>
<protein>
    <submittedName>
        <fullName evidence="9">Non-structural polyprotein</fullName>
    </submittedName>
</protein>
<evidence type="ECO:0000313" key="9">
    <source>
        <dbReference type="EMBL" id="WZI33166.1"/>
    </source>
</evidence>
<evidence type="ECO:0000256" key="6">
    <source>
        <dbReference type="ARBA" id="ARBA00022953"/>
    </source>
</evidence>
<dbReference type="InterPro" id="IPR007094">
    <property type="entry name" value="RNA-dir_pol_PSvirus"/>
</dbReference>
<dbReference type="GO" id="GO:0006351">
    <property type="term" value="P:DNA-templated transcription"/>
    <property type="evidence" value="ECO:0007669"/>
    <property type="project" value="InterPro"/>
</dbReference>
<dbReference type="Pfam" id="PF01660">
    <property type="entry name" value="Vmethyltransf"/>
    <property type="match status" value="1"/>
</dbReference>
<feature type="domain" description="Alphavirus-like MT" evidence="8">
    <location>
        <begin position="55"/>
        <end position="271"/>
    </location>
</feature>
<keyword evidence="5" id="KW-0067">ATP-binding</keyword>
<dbReference type="SUPFAM" id="SSF52540">
    <property type="entry name" value="P-loop containing nucleoside triphosphate hydrolases"/>
    <property type="match status" value="1"/>
</dbReference>
<dbReference type="GO" id="GO:0016787">
    <property type="term" value="F:hydrolase activity"/>
    <property type="evidence" value="ECO:0007669"/>
    <property type="project" value="UniProtKB-KW"/>
</dbReference>
<dbReference type="Gene3D" id="3.40.50.300">
    <property type="entry name" value="P-loop containing nucleotide triphosphate hydrolases"/>
    <property type="match status" value="2"/>
</dbReference>
<dbReference type="GO" id="GO:0016556">
    <property type="term" value="P:mRNA modification"/>
    <property type="evidence" value="ECO:0007669"/>
    <property type="project" value="InterPro"/>
</dbReference>
<dbReference type="GO" id="GO:0039694">
    <property type="term" value="P:viral RNA genome replication"/>
    <property type="evidence" value="ECO:0007669"/>
    <property type="project" value="InterPro"/>
</dbReference>
<reference evidence="9" key="2">
    <citation type="submission" date="2024-01" db="EMBL/GenBank/DDBJ databases">
        <authorList>
            <person name="Zhang X.-A."/>
            <person name="Zhang J.-T."/>
            <person name="Hu Z.-Y."/>
            <person name="Liu W."/>
        </authorList>
    </citation>
    <scope>NUCLEOTIDE SEQUENCE</scope>
    <source>
        <strain evidence="9">Astro_6</strain>
    </source>
</reference>
<keyword evidence="3" id="KW-0548">Nucleotidyltransferase</keyword>
<accession>A0AB38ZJN1</accession>